<dbReference type="EMBL" id="JACHEN010000025">
    <property type="protein sequence ID" value="MBB6217535.1"/>
    <property type="molecule type" value="Genomic_DNA"/>
</dbReference>
<accession>A0A841L5E1</accession>
<feature type="region of interest" description="Disordered" evidence="1">
    <location>
        <begin position="140"/>
        <end position="181"/>
    </location>
</feature>
<reference evidence="2 3" key="1">
    <citation type="submission" date="2020-08" db="EMBL/GenBank/DDBJ databases">
        <title>Genomic Encyclopedia of Type Strains, Phase IV (KMG-IV): sequencing the most valuable type-strain genomes for metagenomic binning, comparative biology and taxonomic classification.</title>
        <authorList>
            <person name="Goeker M."/>
        </authorList>
    </citation>
    <scope>NUCLEOTIDE SEQUENCE [LARGE SCALE GENOMIC DNA]</scope>
    <source>
        <strain evidence="2 3">DSM 103526</strain>
    </source>
</reference>
<evidence type="ECO:0000256" key="1">
    <source>
        <dbReference type="SAM" id="MobiDB-lite"/>
    </source>
</evidence>
<dbReference type="InterPro" id="IPR007499">
    <property type="entry name" value="ERF_bacteria_virus"/>
</dbReference>
<gene>
    <name evidence="2" type="ORF">HNQ80_003658</name>
</gene>
<evidence type="ECO:0000313" key="3">
    <source>
        <dbReference type="Proteomes" id="UP000579281"/>
    </source>
</evidence>
<dbReference type="RefSeq" id="WP_207727075.1">
    <property type="nucleotide sequence ID" value="NZ_JACHEN010000025.1"/>
</dbReference>
<proteinExistence type="predicted"/>
<dbReference type="Proteomes" id="UP000579281">
    <property type="component" value="Unassembled WGS sequence"/>
</dbReference>
<sequence length="214" mass="23747">MEDKKNLWQKIHSVMKDVEYLQKDDQIEFGKTKYKAISEEKVTSTVRDSLIKHGLVIIPIDQQHFKDDVLTTVNTKYKIVDIDTGESEIIVSSGTGVDTQDKGVGKAMTYSYKYMLLRTFAIPTGEDPDKISSDEWDEKLNKADGKKGGKAPAGKKNTAPASENGNNSSQGQGNNPGQCSDCSIEIPQAVQSYSMNYYGKPLCKDCQKKHGKIK</sequence>
<comment type="caution">
    <text evidence="2">The sequence shown here is derived from an EMBL/GenBank/DDBJ whole genome shotgun (WGS) entry which is preliminary data.</text>
</comment>
<dbReference type="Pfam" id="PF04404">
    <property type="entry name" value="ERF"/>
    <property type="match status" value="1"/>
</dbReference>
<keyword evidence="3" id="KW-1185">Reference proteome</keyword>
<dbReference type="AlphaFoldDB" id="A0A841L5E1"/>
<evidence type="ECO:0000313" key="2">
    <source>
        <dbReference type="EMBL" id="MBB6217535.1"/>
    </source>
</evidence>
<evidence type="ECO:0008006" key="4">
    <source>
        <dbReference type="Google" id="ProtNLM"/>
    </source>
</evidence>
<feature type="compositionally biased region" description="Low complexity" evidence="1">
    <location>
        <begin position="150"/>
        <end position="180"/>
    </location>
</feature>
<name>A0A841L5E1_9FIRM</name>
<organism evidence="2 3">
    <name type="scientific">Anaerosolibacter carboniphilus</name>
    <dbReference type="NCBI Taxonomy" id="1417629"/>
    <lineage>
        <taxon>Bacteria</taxon>
        <taxon>Bacillati</taxon>
        <taxon>Bacillota</taxon>
        <taxon>Clostridia</taxon>
        <taxon>Peptostreptococcales</taxon>
        <taxon>Thermotaleaceae</taxon>
        <taxon>Anaerosolibacter</taxon>
    </lineage>
</organism>
<protein>
    <recommendedName>
        <fullName evidence="4">ERF superfamily protein</fullName>
    </recommendedName>
</protein>